<dbReference type="AlphaFoldDB" id="A0AA35WHP4"/>
<evidence type="ECO:0000256" key="4">
    <source>
        <dbReference type="ARBA" id="ARBA00023136"/>
    </source>
</evidence>
<feature type="transmembrane region" description="Helical" evidence="6">
    <location>
        <begin position="361"/>
        <end position="380"/>
    </location>
</feature>
<name>A0AA35WHP4_GEOBA</name>
<evidence type="ECO:0000313" key="10">
    <source>
        <dbReference type="Proteomes" id="UP001174909"/>
    </source>
</evidence>
<feature type="transmembrane region" description="Helical" evidence="6">
    <location>
        <begin position="327"/>
        <end position="349"/>
    </location>
</feature>
<dbReference type="Pfam" id="PF00002">
    <property type="entry name" value="7tm_2"/>
    <property type="match status" value="1"/>
</dbReference>
<dbReference type="Proteomes" id="UP001174909">
    <property type="component" value="Unassembled WGS sequence"/>
</dbReference>
<protein>
    <submittedName>
        <fullName evidence="9">Adhesion G-protein coupled receptor G4</fullName>
    </submittedName>
</protein>
<dbReference type="InterPro" id="IPR017981">
    <property type="entry name" value="GPCR_2-like_7TM"/>
</dbReference>
<evidence type="ECO:0000256" key="6">
    <source>
        <dbReference type="SAM" id="Phobius"/>
    </source>
</evidence>
<dbReference type="EMBL" id="CASHTH010001854">
    <property type="protein sequence ID" value="CAI8020889.1"/>
    <property type="molecule type" value="Genomic_DNA"/>
</dbReference>
<feature type="transmembrane region" description="Helical" evidence="6">
    <location>
        <begin position="392"/>
        <end position="415"/>
    </location>
</feature>
<feature type="domain" description="G-protein coupled receptors family 2 profile 2" evidence="8">
    <location>
        <begin position="325"/>
        <end position="463"/>
    </location>
</feature>
<dbReference type="InterPro" id="IPR000203">
    <property type="entry name" value="GPS"/>
</dbReference>
<keyword evidence="4 6" id="KW-0472">Membrane</keyword>
<evidence type="ECO:0000256" key="5">
    <source>
        <dbReference type="ARBA" id="ARBA00023157"/>
    </source>
</evidence>
<dbReference type="InterPro" id="IPR057244">
    <property type="entry name" value="GAIN_B"/>
</dbReference>
<dbReference type="Gene3D" id="2.60.220.50">
    <property type="match status" value="1"/>
</dbReference>
<sequence>MITMMYQGFEVENVVEDNVVVMIAEFAGLVDMTDDTIDQSRRNFEVITNVLNATSNIVNNAALNDTDLGQVVRSVSSIIDDLQVWEEDEIQMTNNINVVEVLENVANALAVNQEIGTEENVTVLRFEGDTSALLVERNNIEQLQTSGREFGATRNDTGITTLPGVTDGVLASIQLPGSLFSTDRVTNNSVGRGVGLVFSFFETPVLFPLADGTRVDLQIRTSVIGALIGGIPNISDLLDPIIITFQLEINTEDEVAENAACVSWDFEASGGVGNWTDRGCNTTLDRVSRTVKCNCSHLTNFAALVDVCSRTEGDCEQSKVDKTALEIISYVGVSLSIFGLIITIITMLVFSKLRKRDASKFHIQLSLALLGMLVVFAVGIDRTEVFEGCVTVSVLIHYFTLVAVMWMGAEALLMFQKLVIVFVQITTRYIVIVSLVCWLAPLLPVIISVSIDPRFMVSEEPDL</sequence>
<keyword evidence="5" id="KW-1015">Disulfide bond</keyword>
<evidence type="ECO:0000256" key="3">
    <source>
        <dbReference type="ARBA" id="ARBA00022989"/>
    </source>
</evidence>
<accession>A0AA35WHP4</accession>
<keyword evidence="10" id="KW-1185">Reference proteome</keyword>
<dbReference type="Pfam" id="PF01825">
    <property type="entry name" value="GPS"/>
    <property type="match status" value="1"/>
</dbReference>
<keyword evidence="2 6" id="KW-0812">Transmembrane</keyword>
<keyword evidence="3 6" id="KW-1133">Transmembrane helix</keyword>
<dbReference type="PANTHER" id="PTHR47767">
    <property type="entry name" value="ADHESION G PROTEIN-COUPLED RECEPTOR G7"/>
    <property type="match status" value="1"/>
</dbReference>
<evidence type="ECO:0000313" key="9">
    <source>
        <dbReference type="EMBL" id="CAI8020889.1"/>
    </source>
</evidence>
<reference evidence="9" key="1">
    <citation type="submission" date="2023-03" db="EMBL/GenBank/DDBJ databases">
        <authorList>
            <person name="Steffen K."/>
            <person name="Cardenas P."/>
        </authorList>
    </citation>
    <scope>NUCLEOTIDE SEQUENCE</scope>
</reference>
<comment type="subcellular location">
    <subcellularLocation>
        <location evidence="1">Membrane</location>
        <topology evidence="1">Multi-pass membrane protein</topology>
    </subcellularLocation>
</comment>
<dbReference type="GO" id="GO:0007166">
    <property type="term" value="P:cell surface receptor signaling pathway"/>
    <property type="evidence" value="ECO:0007669"/>
    <property type="project" value="InterPro"/>
</dbReference>
<evidence type="ECO:0000256" key="1">
    <source>
        <dbReference type="ARBA" id="ARBA00004141"/>
    </source>
</evidence>
<dbReference type="GO" id="GO:0016020">
    <property type="term" value="C:membrane"/>
    <property type="evidence" value="ECO:0007669"/>
    <property type="project" value="UniProtKB-SubCell"/>
</dbReference>
<gene>
    <name evidence="9" type="ORF">GBAR_LOCUS12453</name>
</gene>
<comment type="caution">
    <text evidence="9">The sequence shown here is derived from an EMBL/GenBank/DDBJ whole genome shotgun (WGS) entry which is preliminary data.</text>
</comment>
<evidence type="ECO:0000259" key="8">
    <source>
        <dbReference type="PROSITE" id="PS50261"/>
    </source>
</evidence>
<dbReference type="InterPro" id="IPR000832">
    <property type="entry name" value="GPCR_2_secretin-like"/>
</dbReference>
<dbReference type="Gene3D" id="1.20.1070.10">
    <property type="entry name" value="Rhodopsin 7-helix transmembrane proteins"/>
    <property type="match status" value="1"/>
</dbReference>
<organism evidence="9 10">
    <name type="scientific">Geodia barretti</name>
    <name type="common">Barrett's horny sponge</name>
    <dbReference type="NCBI Taxonomy" id="519541"/>
    <lineage>
        <taxon>Eukaryota</taxon>
        <taxon>Metazoa</taxon>
        <taxon>Porifera</taxon>
        <taxon>Demospongiae</taxon>
        <taxon>Heteroscleromorpha</taxon>
        <taxon>Tetractinellida</taxon>
        <taxon>Astrophorina</taxon>
        <taxon>Geodiidae</taxon>
        <taxon>Geodia</taxon>
    </lineage>
</organism>
<dbReference type="SMART" id="SM00303">
    <property type="entry name" value="GPS"/>
    <property type="match status" value="1"/>
</dbReference>
<dbReference type="PROSITE" id="PS50221">
    <property type="entry name" value="GAIN_B"/>
    <property type="match status" value="1"/>
</dbReference>
<dbReference type="InterPro" id="IPR053066">
    <property type="entry name" value="ADGR_G7"/>
</dbReference>
<keyword evidence="9" id="KW-0675">Receptor</keyword>
<proteinExistence type="predicted"/>
<dbReference type="PROSITE" id="PS50261">
    <property type="entry name" value="G_PROTEIN_RECEP_F2_4"/>
    <property type="match status" value="1"/>
</dbReference>
<feature type="domain" description="GAIN-B" evidence="7">
    <location>
        <begin position="141"/>
        <end position="311"/>
    </location>
</feature>
<evidence type="ECO:0000256" key="2">
    <source>
        <dbReference type="ARBA" id="ARBA00022692"/>
    </source>
</evidence>
<dbReference type="GO" id="GO:0004930">
    <property type="term" value="F:G protein-coupled receptor activity"/>
    <property type="evidence" value="ECO:0007669"/>
    <property type="project" value="InterPro"/>
</dbReference>
<feature type="transmembrane region" description="Helical" evidence="6">
    <location>
        <begin position="427"/>
        <end position="451"/>
    </location>
</feature>
<dbReference type="InterPro" id="IPR046338">
    <property type="entry name" value="GAIN_dom_sf"/>
</dbReference>
<evidence type="ECO:0000259" key="7">
    <source>
        <dbReference type="PROSITE" id="PS50221"/>
    </source>
</evidence>